<proteinExistence type="predicted"/>
<sequence length="362" mass="42999">MELQLRSWYSKQGFSHALNIHRFPEDYKHRDDLKTTALRFLFQFRHKERALTVNDLVAKALELFDYFIRERKIPLAREVTDIIIEFAPNHRRKILDRLRDLENDQEEGEGEVEEEIRREILGKPIKKVVYADSQNVHNTQVNQSVLQASRTLYNMFRHVLELKMDPRISREANDSRRGKYKDECLDQIGEEFQRRYPNKQELIKDSFGYVKRNVGTFGIDTSLQDVLLALWLWIQEHQHRHELELRLLEELREMHGQCSTGHLARLVNVMQGFTENEHLAVRISDKEQYNAVIRNYLNTTLSKCDDEDVINGMVDGSEKFKRYVKTKIKDILLTWIDDYGKEILEYIPGIVNDYVKAEIFTK</sequence>
<keyword evidence="1" id="KW-0175">Coiled coil</keyword>
<dbReference type="AlphaFoldDB" id="A0A6C0ELW6"/>
<feature type="coiled-coil region" evidence="1">
    <location>
        <begin position="91"/>
        <end position="118"/>
    </location>
</feature>
<name>A0A6C0ELW6_9ZZZZ</name>
<dbReference type="EMBL" id="MN738877">
    <property type="protein sequence ID" value="QHT29443.1"/>
    <property type="molecule type" value="Genomic_DNA"/>
</dbReference>
<reference evidence="2" key="1">
    <citation type="journal article" date="2020" name="Nature">
        <title>Giant virus diversity and host interactions through global metagenomics.</title>
        <authorList>
            <person name="Schulz F."/>
            <person name="Roux S."/>
            <person name="Paez-Espino D."/>
            <person name="Jungbluth S."/>
            <person name="Walsh D.A."/>
            <person name="Denef V.J."/>
            <person name="McMahon K.D."/>
            <person name="Konstantinidis K.T."/>
            <person name="Eloe-Fadrosh E.A."/>
            <person name="Kyrpides N.C."/>
            <person name="Woyke T."/>
        </authorList>
    </citation>
    <scope>NUCLEOTIDE SEQUENCE</scope>
    <source>
        <strain evidence="2">GVMAG-M-3300005589-24</strain>
    </source>
</reference>
<evidence type="ECO:0000313" key="2">
    <source>
        <dbReference type="EMBL" id="QHT29443.1"/>
    </source>
</evidence>
<protein>
    <submittedName>
        <fullName evidence="2">Uncharacterized protein</fullName>
    </submittedName>
</protein>
<evidence type="ECO:0000256" key="1">
    <source>
        <dbReference type="SAM" id="Coils"/>
    </source>
</evidence>
<organism evidence="2">
    <name type="scientific">viral metagenome</name>
    <dbReference type="NCBI Taxonomy" id="1070528"/>
    <lineage>
        <taxon>unclassified sequences</taxon>
        <taxon>metagenomes</taxon>
        <taxon>organismal metagenomes</taxon>
    </lineage>
</organism>
<accession>A0A6C0ELW6</accession>